<protein>
    <recommendedName>
        <fullName evidence="5">Glycosyl transferase family 9</fullName>
    </recommendedName>
</protein>
<keyword evidence="1" id="KW-0328">Glycosyltransferase</keyword>
<dbReference type="InterPro" id="IPR002201">
    <property type="entry name" value="Glyco_trans_9"/>
</dbReference>
<keyword evidence="4" id="KW-1185">Reference proteome</keyword>
<dbReference type="InterPro" id="IPR051199">
    <property type="entry name" value="LPS_LOS_Heptosyltrfase"/>
</dbReference>
<dbReference type="SUPFAM" id="SSF53756">
    <property type="entry name" value="UDP-Glycosyltransferase/glycogen phosphorylase"/>
    <property type="match status" value="1"/>
</dbReference>
<gene>
    <name evidence="3" type="ORF">BJI67_03040</name>
</gene>
<accession>A0A1D8K5E7</accession>
<dbReference type="CDD" id="cd03789">
    <property type="entry name" value="GT9_LPS_heptosyltransferase"/>
    <property type="match status" value="1"/>
</dbReference>
<dbReference type="Pfam" id="PF01075">
    <property type="entry name" value="Glyco_transf_9"/>
    <property type="match status" value="1"/>
</dbReference>
<evidence type="ECO:0008006" key="5">
    <source>
        <dbReference type="Google" id="ProtNLM"/>
    </source>
</evidence>
<dbReference type="GO" id="GO:0009244">
    <property type="term" value="P:lipopolysaccharide core region biosynthetic process"/>
    <property type="evidence" value="ECO:0007669"/>
    <property type="project" value="TreeGrafter"/>
</dbReference>
<evidence type="ECO:0000313" key="3">
    <source>
        <dbReference type="EMBL" id="AOV16178.1"/>
    </source>
</evidence>
<dbReference type="KEGG" id="aaeo:BJI67_03040"/>
<dbReference type="AlphaFoldDB" id="A0A1D8K5E7"/>
<dbReference type="PANTHER" id="PTHR30160">
    <property type="entry name" value="TETRAACYLDISACCHARIDE 4'-KINASE-RELATED"/>
    <property type="match status" value="1"/>
</dbReference>
<dbReference type="PANTHER" id="PTHR30160:SF1">
    <property type="entry name" value="LIPOPOLYSACCHARIDE 1,2-N-ACETYLGLUCOSAMINETRANSFERASE-RELATED"/>
    <property type="match status" value="1"/>
</dbReference>
<dbReference type="GO" id="GO:0008713">
    <property type="term" value="F:ADP-heptose-lipopolysaccharide heptosyltransferase activity"/>
    <property type="evidence" value="ECO:0007669"/>
    <property type="project" value="TreeGrafter"/>
</dbReference>
<dbReference type="EMBL" id="CP017448">
    <property type="protein sequence ID" value="AOV16178.1"/>
    <property type="molecule type" value="Genomic_DNA"/>
</dbReference>
<keyword evidence="2" id="KW-0808">Transferase</keyword>
<evidence type="ECO:0000256" key="2">
    <source>
        <dbReference type="ARBA" id="ARBA00022679"/>
    </source>
</evidence>
<proteinExistence type="predicted"/>
<reference evidence="3 4" key="1">
    <citation type="submission" date="2016-09" db="EMBL/GenBank/DDBJ databases">
        <title>Acidihalobacter prosperus V6 (DSM14174).</title>
        <authorList>
            <person name="Khaleque H.N."/>
            <person name="Ramsay J.P."/>
            <person name="Murphy R.J.T."/>
            <person name="Kaksonen A.H."/>
            <person name="Boxall N.J."/>
            <person name="Watkin E.L.J."/>
        </authorList>
    </citation>
    <scope>NUCLEOTIDE SEQUENCE [LARGE SCALE GENOMIC DNA]</scope>
    <source>
        <strain evidence="3 4">V6</strain>
    </source>
</reference>
<sequence>MPTLDVPTRPRILVIRRDNIGDLVCTLPMITALRCRYPEAHIAALVNSYNRDVLAGHPDLDAVYAYTKAKHREDGESVAGVYWRRIKLTLHLRRERFDYAVLGGANFLPRALRLARPLGARHIVGFTAPDRRGAGAIDTPVPYGSGAGLHEVEDIFRLLAPLGIKGPPPAARLAPDAVLADAIRAGLPAAAAGKPLVGLHVSARKPSNRWPVERFVELARRLHEAHDAHFLLFWSPGAPDDRFHPGDDDKAGRLAAALGPDLLTPCRTERLAELIAGLSLCDRVICSDGGAMHIAAALERPIVCLFGATDPVRWHPWATDYRLLQTPARDVSDVDVDAVLAAYAELRPLPAVG</sequence>
<dbReference type="Proteomes" id="UP000095342">
    <property type="component" value="Chromosome"/>
</dbReference>
<dbReference type="Gene3D" id="3.40.50.2000">
    <property type="entry name" value="Glycogen Phosphorylase B"/>
    <property type="match status" value="2"/>
</dbReference>
<dbReference type="GO" id="GO:0005829">
    <property type="term" value="C:cytosol"/>
    <property type="evidence" value="ECO:0007669"/>
    <property type="project" value="TreeGrafter"/>
</dbReference>
<organism evidence="3 4">
    <name type="scientific">Acidihalobacter aeolianus</name>
    <dbReference type="NCBI Taxonomy" id="2792603"/>
    <lineage>
        <taxon>Bacteria</taxon>
        <taxon>Pseudomonadati</taxon>
        <taxon>Pseudomonadota</taxon>
        <taxon>Gammaproteobacteria</taxon>
        <taxon>Chromatiales</taxon>
        <taxon>Ectothiorhodospiraceae</taxon>
        <taxon>Acidihalobacter</taxon>
    </lineage>
</organism>
<evidence type="ECO:0000256" key="1">
    <source>
        <dbReference type="ARBA" id="ARBA00022676"/>
    </source>
</evidence>
<name>A0A1D8K5E7_9GAMM</name>
<evidence type="ECO:0000313" key="4">
    <source>
        <dbReference type="Proteomes" id="UP000095342"/>
    </source>
</evidence>